<organism evidence="9 10">
    <name type="scientific">Planosporangium flavigriseum</name>
    <dbReference type="NCBI Taxonomy" id="373681"/>
    <lineage>
        <taxon>Bacteria</taxon>
        <taxon>Bacillati</taxon>
        <taxon>Actinomycetota</taxon>
        <taxon>Actinomycetes</taxon>
        <taxon>Micromonosporales</taxon>
        <taxon>Micromonosporaceae</taxon>
        <taxon>Planosporangium</taxon>
    </lineage>
</organism>
<dbReference type="NCBIfam" id="NF004325">
    <property type="entry name" value="PRK05718.1"/>
    <property type="match status" value="1"/>
</dbReference>
<sequence>MTTLTSADLLTLSPVIPVVVLDDADRAVPLAQALLAGGIPIIEITLRTPAALAAISAIAEHVPDMVVGAGTVTSPVHVEKAIAAGSRFLVSPGTTETLLDAMAGSGVPYLPGVATVSEALRVLERGQQEMKLFPAEASGGRAFLQSLASPLPDARFCPTGGITPDTAPLYRALPNVGCVGGSWLTPAKLIAAADWAQITQLATDALR</sequence>
<dbReference type="InterPro" id="IPR000887">
    <property type="entry name" value="Aldlse_KDPG_KHG"/>
</dbReference>
<dbReference type="AlphaFoldDB" id="A0A8J3PLS8"/>
<dbReference type="Pfam" id="PF01081">
    <property type="entry name" value="Aldolase"/>
    <property type="match status" value="1"/>
</dbReference>
<dbReference type="InterPro" id="IPR031338">
    <property type="entry name" value="KDPG/KHG_AS_2"/>
</dbReference>
<evidence type="ECO:0000256" key="5">
    <source>
        <dbReference type="ARBA" id="ARBA00013063"/>
    </source>
</evidence>
<evidence type="ECO:0000313" key="10">
    <source>
        <dbReference type="Proteomes" id="UP000653674"/>
    </source>
</evidence>
<evidence type="ECO:0000256" key="2">
    <source>
        <dbReference type="ARBA" id="ARBA00004736"/>
    </source>
</evidence>
<gene>
    <name evidence="9" type="ORF">Pfl04_15620</name>
</gene>
<protein>
    <recommendedName>
        <fullName evidence="5">2-dehydro-3-deoxy-phosphogluconate aldolase</fullName>
        <ecNumber evidence="5">4.1.2.14</ecNumber>
    </recommendedName>
</protein>
<dbReference type="EC" id="4.1.2.14" evidence="5"/>
<comment type="subunit">
    <text evidence="4">Homotrimer.</text>
</comment>
<dbReference type="NCBIfam" id="TIGR01182">
    <property type="entry name" value="eda"/>
    <property type="match status" value="1"/>
</dbReference>
<keyword evidence="7" id="KW-0704">Schiff base</keyword>
<reference evidence="9" key="1">
    <citation type="submission" date="2021-01" db="EMBL/GenBank/DDBJ databases">
        <title>Whole genome shotgun sequence of Planosporangium flavigriseum NBRC 105377.</title>
        <authorList>
            <person name="Komaki H."/>
            <person name="Tamura T."/>
        </authorList>
    </citation>
    <scope>NUCLEOTIDE SEQUENCE</scope>
    <source>
        <strain evidence="9">NBRC 105377</strain>
    </source>
</reference>
<evidence type="ECO:0000256" key="1">
    <source>
        <dbReference type="ARBA" id="ARBA00000654"/>
    </source>
</evidence>
<evidence type="ECO:0000256" key="7">
    <source>
        <dbReference type="ARBA" id="ARBA00023270"/>
    </source>
</evidence>
<name>A0A8J3PLS8_9ACTN</name>
<dbReference type="Proteomes" id="UP000653674">
    <property type="component" value="Unassembled WGS sequence"/>
</dbReference>
<dbReference type="GO" id="GO:0008675">
    <property type="term" value="F:2-dehydro-3-deoxy-phosphogluconate aldolase activity"/>
    <property type="evidence" value="ECO:0007669"/>
    <property type="project" value="UniProtKB-EC"/>
</dbReference>
<dbReference type="SUPFAM" id="SSF51569">
    <property type="entry name" value="Aldolase"/>
    <property type="match status" value="1"/>
</dbReference>
<dbReference type="PANTHER" id="PTHR30246:SF1">
    <property type="entry name" value="2-DEHYDRO-3-DEOXY-6-PHOSPHOGALACTONATE ALDOLASE-RELATED"/>
    <property type="match status" value="1"/>
</dbReference>
<dbReference type="Gene3D" id="3.20.20.70">
    <property type="entry name" value="Aldolase class I"/>
    <property type="match status" value="1"/>
</dbReference>
<comment type="caution">
    <text evidence="9">The sequence shown here is derived from an EMBL/GenBank/DDBJ whole genome shotgun (WGS) entry which is preliminary data.</text>
</comment>
<keyword evidence="6" id="KW-0456">Lyase</keyword>
<dbReference type="RefSeq" id="WP_168071692.1">
    <property type="nucleotide sequence ID" value="NZ_BAAAQJ010000003.1"/>
</dbReference>
<comment type="pathway">
    <text evidence="2">Carbohydrate acid metabolism; 2-dehydro-3-deoxy-D-gluconate degradation; D-glyceraldehyde 3-phosphate and pyruvate from 2-dehydro-3-deoxy-D-gluconate: step 2/2.</text>
</comment>
<comment type="similarity">
    <text evidence="3">Belongs to the KHG/KDPG aldolase family.</text>
</comment>
<evidence type="ECO:0000256" key="3">
    <source>
        <dbReference type="ARBA" id="ARBA00006906"/>
    </source>
</evidence>
<evidence type="ECO:0000256" key="4">
    <source>
        <dbReference type="ARBA" id="ARBA00011233"/>
    </source>
</evidence>
<dbReference type="InterPro" id="IPR031337">
    <property type="entry name" value="KDPG/KHG_AS_1"/>
</dbReference>
<dbReference type="PROSITE" id="PS00160">
    <property type="entry name" value="ALDOLASE_KDPG_KHG_2"/>
    <property type="match status" value="1"/>
</dbReference>
<keyword evidence="8" id="KW-0119">Carbohydrate metabolism</keyword>
<dbReference type="PROSITE" id="PS00159">
    <property type="entry name" value="ALDOLASE_KDPG_KHG_1"/>
    <property type="match status" value="1"/>
</dbReference>
<dbReference type="PANTHER" id="PTHR30246">
    <property type="entry name" value="2-KETO-3-DEOXY-6-PHOSPHOGLUCONATE ALDOLASE"/>
    <property type="match status" value="1"/>
</dbReference>
<proteinExistence type="inferred from homology"/>
<evidence type="ECO:0000256" key="8">
    <source>
        <dbReference type="ARBA" id="ARBA00023277"/>
    </source>
</evidence>
<dbReference type="InterPro" id="IPR013785">
    <property type="entry name" value="Aldolase_TIM"/>
</dbReference>
<comment type="catalytic activity">
    <reaction evidence="1">
        <text>2-dehydro-3-deoxy-6-phospho-D-gluconate = D-glyceraldehyde 3-phosphate + pyruvate</text>
        <dbReference type="Rhea" id="RHEA:17089"/>
        <dbReference type="ChEBI" id="CHEBI:15361"/>
        <dbReference type="ChEBI" id="CHEBI:57569"/>
        <dbReference type="ChEBI" id="CHEBI:59776"/>
        <dbReference type="EC" id="4.1.2.14"/>
    </reaction>
</comment>
<evidence type="ECO:0000313" key="9">
    <source>
        <dbReference type="EMBL" id="GIG73158.1"/>
    </source>
</evidence>
<accession>A0A8J3PLS8</accession>
<dbReference type="EMBL" id="BONU01000007">
    <property type="protein sequence ID" value="GIG73158.1"/>
    <property type="molecule type" value="Genomic_DNA"/>
</dbReference>
<keyword evidence="10" id="KW-1185">Reference proteome</keyword>
<dbReference type="CDD" id="cd00452">
    <property type="entry name" value="KDPG_aldolase"/>
    <property type="match status" value="1"/>
</dbReference>
<evidence type="ECO:0000256" key="6">
    <source>
        <dbReference type="ARBA" id="ARBA00023239"/>
    </source>
</evidence>